<organism evidence="1 2">
    <name type="scientific">Eragrostis curvula</name>
    <name type="common">weeping love grass</name>
    <dbReference type="NCBI Taxonomy" id="38414"/>
    <lineage>
        <taxon>Eukaryota</taxon>
        <taxon>Viridiplantae</taxon>
        <taxon>Streptophyta</taxon>
        <taxon>Embryophyta</taxon>
        <taxon>Tracheophyta</taxon>
        <taxon>Spermatophyta</taxon>
        <taxon>Magnoliopsida</taxon>
        <taxon>Liliopsida</taxon>
        <taxon>Poales</taxon>
        <taxon>Poaceae</taxon>
        <taxon>PACMAD clade</taxon>
        <taxon>Chloridoideae</taxon>
        <taxon>Eragrostideae</taxon>
        <taxon>Eragrostidinae</taxon>
        <taxon>Eragrostis</taxon>
    </lineage>
</organism>
<dbReference type="Gramene" id="TVU21808">
    <property type="protein sequence ID" value="TVU21808"/>
    <property type="gene ID" value="EJB05_31471"/>
</dbReference>
<accession>A0A5J9UFA0</accession>
<reference evidence="1 2" key="1">
    <citation type="journal article" date="2019" name="Sci. Rep.">
        <title>A high-quality genome of Eragrostis curvula grass provides insights into Poaceae evolution and supports new strategies to enhance forage quality.</title>
        <authorList>
            <person name="Carballo J."/>
            <person name="Santos B.A.C.M."/>
            <person name="Zappacosta D."/>
            <person name="Garbus I."/>
            <person name="Selva J.P."/>
            <person name="Gallo C.A."/>
            <person name="Diaz A."/>
            <person name="Albertini E."/>
            <person name="Caccamo M."/>
            <person name="Echenique V."/>
        </authorList>
    </citation>
    <scope>NUCLEOTIDE SEQUENCE [LARGE SCALE GENOMIC DNA]</scope>
    <source>
        <strain evidence="2">cv. Victoria</strain>
        <tissue evidence="1">Leaf</tissue>
    </source>
</reference>
<dbReference type="EMBL" id="RWGY01000026">
    <property type="protein sequence ID" value="TVU21808.1"/>
    <property type="molecule type" value="Genomic_DNA"/>
</dbReference>
<keyword evidence="2" id="KW-1185">Reference proteome</keyword>
<dbReference type="AlphaFoldDB" id="A0A5J9UFA0"/>
<comment type="caution">
    <text evidence="1">The sequence shown here is derived from an EMBL/GenBank/DDBJ whole genome shotgun (WGS) entry which is preliminary data.</text>
</comment>
<sequence>MNSDISEIAGTLAVEAAEIARYNKKPTKHRLRGYQGFIQVTRPLQRERKGQTIKKPGTVLLTAHLEVSEITARFGDIIDHPRSCLGVKQAEVTKVDHRCRHRLQVLQR</sequence>
<proteinExistence type="predicted"/>
<protein>
    <submittedName>
        <fullName evidence="1">Uncharacterized protein</fullName>
    </submittedName>
</protein>
<evidence type="ECO:0000313" key="2">
    <source>
        <dbReference type="Proteomes" id="UP000324897"/>
    </source>
</evidence>
<gene>
    <name evidence="1" type="ORF">EJB05_31471</name>
</gene>
<name>A0A5J9UFA0_9POAL</name>
<evidence type="ECO:0000313" key="1">
    <source>
        <dbReference type="EMBL" id="TVU21808.1"/>
    </source>
</evidence>
<dbReference type="Proteomes" id="UP000324897">
    <property type="component" value="Unassembled WGS sequence"/>
</dbReference>